<reference evidence="1 2" key="1">
    <citation type="submission" date="2020-08" db="EMBL/GenBank/DDBJ databases">
        <title>Genomic Encyclopedia of Type Strains, Phase IV (KMG-IV): sequencing the most valuable type-strain genomes for metagenomic binning, comparative biology and taxonomic classification.</title>
        <authorList>
            <person name="Goeker M."/>
        </authorList>
    </citation>
    <scope>NUCLEOTIDE SEQUENCE [LARGE SCALE GENOMIC DNA]</scope>
    <source>
        <strain evidence="1 2">DSM 16268</strain>
    </source>
</reference>
<sequence>MGPTLGLRLHIKSPHGRTYVPATSRANKLLIKRMIARRLEFERIFSLDDPPTFRREPGAEFVVGEQRLDRRTEI</sequence>
<keyword evidence="2" id="KW-1185">Reference proteome</keyword>
<name>A0A7W9FJV2_9HYPH</name>
<organism evidence="1 2">
    <name type="scientific">Prosthecomicrobium pneumaticum</name>
    <dbReference type="NCBI Taxonomy" id="81895"/>
    <lineage>
        <taxon>Bacteria</taxon>
        <taxon>Pseudomonadati</taxon>
        <taxon>Pseudomonadota</taxon>
        <taxon>Alphaproteobacteria</taxon>
        <taxon>Hyphomicrobiales</taxon>
        <taxon>Kaistiaceae</taxon>
        <taxon>Prosthecomicrobium</taxon>
    </lineage>
</organism>
<dbReference type="RefSeq" id="WP_183853058.1">
    <property type="nucleotide sequence ID" value="NZ_JACHOO010000002.1"/>
</dbReference>
<accession>A0A7W9FJV2</accession>
<proteinExistence type="predicted"/>
<evidence type="ECO:0000313" key="2">
    <source>
        <dbReference type="Proteomes" id="UP000523821"/>
    </source>
</evidence>
<dbReference type="EMBL" id="JACHOO010000002">
    <property type="protein sequence ID" value="MBB5751885.1"/>
    <property type="molecule type" value="Genomic_DNA"/>
</dbReference>
<gene>
    <name evidence="1" type="ORF">GGQ63_000937</name>
</gene>
<evidence type="ECO:0000313" key="1">
    <source>
        <dbReference type="EMBL" id="MBB5751885.1"/>
    </source>
</evidence>
<dbReference type="AlphaFoldDB" id="A0A7W9FJV2"/>
<comment type="caution">
    <text evidence="1">The sequence shown here is derived from an EMBL/GenBank/DDBJ whole genome shotgun (WGS) entry which is preliminary data.</text>
</comment>
<dbReference type="Proteomes" id="UP000523821">
    <property type="component" value="Unassembled WGS sequence"/>
</dbReference>
<protein>
    <submittedName>
        <fullName evidence="1">Uncharacterized protein</fullName>
    </submittedName>
</protein>